<evidence type="ECO:0000313" key="3">
    <source>
        <dbReference type="Proteomes" id="UP001279734"/>
    </source>
</evidence>
<organism evidence="2 3">
    <name type="scientific">Nepenthes gracilis</name>
    <name type="common">Slender pitcher plant</name>
    <dbReference type="NCBI Taxonomy" id="150966"/>
    <lineage>
        <taxon>Eukaryota</taxon>
        <taxon>Viridiplantae</taxon>
        <taxon>Streptophyta</taxon>
        <taxon>Embryophyta</taxon>
        <taxon>Tracheophyta</taxon>
        <taxon>Spermatophyta</taxon>
        <taxon>Magnoliopsida</taxon>
        <taxon>eudicotyledons</taxon>
        <taxon>Gunneridae</taxon>
        <taxon>Pentapetalae</taxon>
        <taxon>Caryophyllales</taxon>
        <taxon>Nepenthaceae</taxon>
        <taxon>Nepenthes</taxon>
    </lineage>
</organism>
<dbReference type="EMBL" id="BSYO01000014">
    <property type="protein sequence ID" value="GMH14568.1"/>
    <property type="molecule type" value="Genomic_DNA"/>
</dbReference>
<evidence type="ECO:0000256" key="1">
    <source>
        <dbReference type="SAM" id="MobiDB-lite"/>
    </source>
</evidence>
<comment type="caution">
    <text evidence="2">The sequence shown here is derived from an EMBL/GenBank/DDBJ whole genome shotgun (WGS) entry which is preliminary data.</text>
</comment>
<gene>
    <name evidence="2" type="ORF">Nepgr_016409</name>
</gene>
<feature type="region of interest" description="Disordered" evidence="1">
    <location>
        <begin position="78"/>
        <end position="100"/>
    </location>
</feature>
<proteinExistence type="predicted"/>
<sequence>MEVGADANLSSKVCIKTGNSSLLPDLPYFEAKIDYQWKPVKCGMCKGIGHSAPHCRSVNISRPSERILAKALPSSLLGRDKFKGPSPVSPVKNVSRPRNLPSSVDIDIEQQLAPPGENSACFFQPNPGAIPSESSIGTVAPVCLDVLAAVDIAQNEVLGLPDEH</sequence>
<dbReference type="Proteomes" id="UP001279734">
    <property type="component" value="Unassembled WGS sequence"/>
</dbReference>
<reference evidence="2" key="1">
    <citation type="submission" date="2023-05" db="EMBL/GenBank/DDBJ databases">
        <title>Nepenthes gracilis genome sequencing.</title>
        <authorList>
            <person name="Fukushima K."/>
        </authorList>
    </citation>
    <scope>NUCLEOTIDE SEQUENCE</scope>
    <source>
        <strain evidence="2">SING2019-196</strain>
    </source>
</reference>
<protein>
    <submittedName>
        <fullName evidence="2">Uncharacterized protein</fullName>
    </submittedName>
</protein>
<keyword evidence="3" id="KW-1185">Reference proteome</keyword>
<accession>A0AAD3SMM5</accession>
<dbReference type="AlphaFoldDB" id="A0AAD3SMM5"/>
<name>A0AAD3SMM5_NEPGR</name>
<evidence type="ECO:0000313" key="2">
    <source>
        <dbReference type="EMBL" id="GMH14568.1"/>
    </source>
</evidence>